<dbReference type="EMBL" id="LOCQ01000060">
    <property type="protein sequence ID" value="OBV37620.1"/>
    <property type="molecule type" value="Genomic_DNA"/>
</dbReference>
<protein>
    <recommendedName>
        <fullName evidence="3">PIN domain-containing protein</fullName>
    </recommendedName>
</protein>
<dbReference type="InterPro" id="IPR029060">
    <property type="entry name" value="PIN-like_dom_sf"/>
</dbReference>
<gene>
    <name evidence="1" type="ORF">ASR47_1003283</name>
</gene>
<dbReference type="RefSeq" id="WP_065309843.1">
    <property type="nucleotide sequence ID" value="NZ_LOCQ01000060.1"/>
</dbReference>
<evidence type="ECO:0008006" key="3">
    <source>
        <dbReference type="Google" id="ProtNLM"/>
    </source>
</evidence>
<dbReference type="Proteomes" id="UP000092713">
    <property type="component" value="Unassembled WGS sequence"/>
</dbReference>
<evidence type="ECO:0000313" key="1">
    <source>
        <dbReference type="EMBL" id="OBV37620.1"/>
    </source>
</evidence>
<proteinExistence type="predicted"/>
<dbReference type="Gene3D" id="3.40.50.1010">
    <property type="entry name" value="5'-nuclease"/>
    <property type="match status" value="1"/>
</dbReference>
<accession>A0A1A7BYQ8</accession>
<keyword evidence="2" id="KW-1185">Reference proteome</keyword>
<reference evidence="1 2" key="1">
    <citation type="submission" date="2016-04" db="EMBL/GenBank/DDBJ databases">
        <title>Draft genome sequence of Janthinobacterium psychrotolerans sp. nov., isolated from freshwater sediments in Denmark.</title>
        <authorList>
            <person name="Gong X."/>
            <person name="Skrivergaard S."/>
            <person name="Korsgaard B.S."/>
            <person name="Schreiber L."/>
            <person name="Marshall I.P."/>
            <person name="Finster K."/>
            <person name="Schramm A."/>
        </authorList>
    </citation>
    <scope>NUCLEOTIDE SEQUENCE [LARGE SCALE GENOMIC DNA]</scope>
    <source>
        <strain evidence="1 2">S3-2</strain>
    </source>
</reference>
<dbReference type="PATRIC" id="fig|1747903.4.peg.1145"/>
<dbReference type="OrthoDB" id="329172at2"/>
<sequence>MSGVLVDTSVWIGHFRDRNVVLETLLQHDQALTHPMVIGELACGTPPAPRAQTLGDFDLLPVVQQAGLRETMAFIERESLYGLGCGLIDMVLLASTLMTPGATLWTLGKHLSELARRYGVLYRVPVH</sequence>
<dbReference type="SUPFAM" id="SSF88723">
    <property type="entry name" value="PIN domain-like"/>
    <property type="match status" value="1"/>
</dbReference>
<dbReference type="AlphaFoldDB" id="A0A1A7BYQ8"/>
<dbReference type="STRING" id="1747903.ASR47_1003283"/>
<name>A0A1A7BYQ8_9BURK</name>
<evidence type="ECO:0000313" key="2">
    <source>
        <dbReference type="Proteomes" id="UP000092713"/>
    </source>
</evidence>
<comment type="caution">
    <text evidence="1">The sequence shown here is derived from an EMBL/GenBank/DDBJ whole genome shotgun (WGS) entry which is preliminary data.</text>
</comment>
<organism evidence="1 2">
    <name type="scientific">Janthinobacterium psychrotolerans</name>
    <dbReference type="NCBI Taxonomy" id="1747903"/>
    <lineage>
        <taxon>Bacteria</taxon>
        <taxon>Pseudomonadati</taxon>
        <taxon>Pseudomonadota</taxon>
        <taxon>Betaproteobacteria</taxon>
        <taxon>Burkholderiales</taxon>
        <taxon>Oxalobacteraceae</taxon>
        <taxon>Janthinobacterium</taxon>
    </lineage>
</organism>